<evidence type="ECO:0000313" key="2">
    <source>
        <dbReference type="EMBL" id="KNC77659.1"/>
    </source>
</evidence>
<dbReference type="GeneID" id="25910385"/>
<evidence type="ECO:0000256" key="1">
    <source>
        <dbReference type="SAM" id="SignalP"/>
    </source>
</evidence>
<feature type="chain" id="PRO_5005538740" evidence="1">
    <location>
        <begin position="19"/>
        <end position="140"/>
    </location>
</feature>
<dbReference type="RefSeq" id="XP_014151561.1">
    <property type="nucleotide sequence ID" value="XM_014296086.1"/>
</dbReference>
<proteinExistence type="predicted"/>
<name>A0A0L0FLK5_9EUKA</name>
<sequence length="140" mass="15870">PFLSSFILILSTAPFVPAQSFDFHTQYITPLFSIQHACLVYYTLVSEQVASLTLQLAWQPHNLSLSSVSLWYVEQNEPNLHLRDSYIGSITRLMNALACIHEYLCNYLDIATSVCDVTAHHARLHVLYSTIGCNFMMLTV</sequence>
<dbReference type="AlphaFoldDB" id="A0A0L0FLK5"/>
<keyword evidence="3" id="KW-1185">Reference proteome</keyword>
<feature type="signal peptide" evidence="1">
    <location>
        <begin position="1"/>
        <end position="18"/>
    </location>
</feature>
<feature type="non-terminal residue" evidence="2">
    <location>
        <position position="1"/>
    </location>
</feature>
<reference evidence="2 3" key="1">
    <citation type="submission" date="2011-02" db="EMBL/GenBank/DDBJ databases">
        <title>The Genome Sequence of Sphaeroforma arctica JP610.</title>
        <authorList>
            <consortium name="The Broad Institute Genome Sequencing Platform"/>
            <person name="Russ C."/>
            <person name="Cuomo C."/>
            <person name="Young S.K."/>
            <person name="Zeng Q."/>
            <person name="Gargeya S."/>
            <person name="Alvarado L."/>
            <person name="Berlin A."/>
            <person name="Chapman S.B."/>
            <person name="Chen Z."/>
            <person name="Freedman E."/>
            <person name="Gellesch M."/>
            <person name="Goldberg J."/>
            <person name="Griggs A."/>
            <person name="Gujja S."/>
            <person name="Heilman E."/>
            <person name="Heiman D."/>
            <person name="Howarth C."/>
            <person name="Mehta T."/>
            <person name="Neiman D."/>
            <person name="Pearson M."/>
            <person name="Roberts A."/>
            <person name="Saif S."/>
            <person name="Shea T."/>
            <person name="Shenoy N."/>
            <person name="Sisk P."/>
            <person name="Stolte C."/>
            <person name="Sykes S."/>
            <person name="White J."/>
            <person name="Yandava C."/>
            <person name="Burger G."/>
            <person name="Gray M.W."/>
            <person name="Holland P.W.H."/>
            <person name="King N."/>
            <person name="Lang F.B.F."/>
            <person name="Roger A.J."/>
            <person name="Ruiz-Trillo I."/>
            <person name="Haas B."/>
            <person name="Nusbaum C."/>
            <person name="Birren B."/>
        </authorList>
    </citation>
    <scope>NUCLEOTIDE SEQUENCE [LARGE SCALE GENOMIC DNA]</scope>
    <source>
        <strain evidence="2 3">JP610</strain>
    </source>
</reference>
<gene>
    <name evidence="2" type="ORF">SARC_09881</name>
</gene>
<organism evidence="2 3">
    <name type="scientific">Sphaeroforma arctica JP610</name>
    <dbReference type="NCBI Taxonomy" id="667725"/>
    <lineage>
        <taxon>Eukaryota</taxon>
        <taxon>Ichthyosporea</taxon>
        <taxon>Ichthyophonida</taxon>
        <taxon>Sphaeroforma</taxon>
    </lineage>
</organism>
<dbReference type="Proteomes" id="UP000054560">
    <property type="component" value="Unassembled WGS sequence"/>
</dbReference>
<protein>
    <submittedName>
        <fullName evidence="2">Uncharacterized protein</fullName>
    </submittedName>
</protein>
<dbReference type="EMBL" id="KQ242667">
    <property type="protein sequence ID" value="KNC77659.1"/>
    <property type="molecule type" value="Genomic_DNA"/>
</dbReference>
<accession>A0A0L0FLK5</accession>
<evidence type="ECO:0000313" key="3">
    <source>
        <dbReference type="Proteomes" id="UP000054560"/>
    </source>
</evidence>
<keyword evidence="1" id="KW-0732">Signal</keyword>